<dbReference type="RefSeq" id="WP_090184868.1">
    <property type="nucleotide sequence ID" value="NZ_FOTF01000002.1"/>
</dbReference>
<dbReference type="AlphaFoldDB" id="A0A1I4CCP1"/>
<organism evidence="1 2">
    <name type="scientific">Loktanella salsilacus</name>
    <dbReference type="NCBI Taxonomy" id="195913"/>
    <lineage>
        <taxon>Bacteria</taxon>
        <taxon>Pseudomonadati</taxon>
        <taxon>Pseudomonadota</taxon>
        <taxon>Alphaproteobacteria</taxon>
        <taxon>Rhodobacterales</taxon>
        <taxon>Roseobacteraceae</taxon>
        <taxon>Loktanella</taxon>
    </lineage>
</organism>
<name>A0A1I4CCP1_9RHOB</name>
<proteinExistence type="predicted"/>
<accession>A0A1I4CCP1</accession>
<reference evidence="1 2" key="1">
    <citation type="submission" date="2016-10" db="EMBL/GenBank/DDBJ databases">
        <authorList>
            <person name="de Groot N.N."/>
        </authorList>
    </citation>
    <scope>NUCLEOTIDE SEQUENCE [LARGE SCALE GENOMIC DNA]</scope>
    <source>
        <strain evidence="1 2">DSM 16199</strain>
    </source>
</reference>
<keyword evidence="2" id="KW-1185">Reference proteome</keyword>
<dbReference type="OrthoDB" id="7838299at2"/>
<dbReference type="Proteomes" id="UP000199550">
    <property type="component" value="Unassembled WGS sequence"/>
</dbReference>
<evidence type="ECO:0000313" key="1">
    <source>
        <dbReference type="EMBL" id="SFK78978.1"/>
    </source>
</evidence>
<protein>
    <submittedName>
        <fullName evidence="1">Uncharacterized protein</fullName>
    </submittedName>
</protein>
<gene>
    <name evidence="1" type="ORF">SAMN04488004_10290</name>
</gene>
<dbReference type="EMBL" id="FOTF01000002">
    <property type="protein sequence ID" value="SFK78978.1"/>
    <property type="molecule type" value="Genomic_DNA"/>
</dbReference>
<sequence>MIEQIEVKSLNIADAVKYLGEDKYAVSLENDWYRRLLHVICDGPTKPERIGRFLDPAPIQFSALFLSIADWLPKNSHRLLWIDHFTDGFPSQTRHFLNVLSHDLPDDHLVQNPGVLLGPLSDSLPDQFAGTPQQNLEGERLITLCTLLSVGNWDAKLLVNGSTDYVEFWEGNVFFHSESAEALDRATEFFDFYGLETPIK</sequence>
<evidence type="ECO:0000313" key="2">
    <source>
        <dbReference type="Proteomes" id="UP000199550"/>
    </source>
</evidence>